<evidence type="ECO:0000256" key="1">
    <source>
        <dbReference type="ARBA" id="ARBA00022490"/>
    </source>
</evidence>
<dbReference type="NCBIfam" id="TIGR00138">
    <property type="entry name" value="rsmG_gidB"/>
    <property type="match status" value="1"/>
</dbReference>
<organism evidence="4">
    <name type="scientific">hydrothermal vent metagenome</name>
    <dbReference type="NCBI Taxonomy" id="652676"/>
    <lineage>
        <taxon>unclassified sequences</taxon>
        <taxon>metagenomes</taxon>
        <taxon>ecological metagenomes</taxon>
    </lineage>
</organism>
<dbReference type="PANTHER" id="PTHR31760:SF0">
    <property type="entry name" value="S-ADENOSYL-L-METHIONINE-DEPENDENT METHYLTRANSFERASES SUPERFAMILY PROTEIN"/>
    <property type="match status" value="1"/>
</dbReference>
<name>A0A1W1CW37_9ZZZZ</name>
<dbReference type="GO" id="GO:0070043">
    <property type="term" value="F:rRNA (guanine-N7-)-methyltransferase activity"/>
    <property type="evidence" value="ECO:0007669"/>
    <property type="project" value="TreeGrafter"/>
</dbReference>
<dbReference type="GO" id="GO:0005829">
    <property type="term" value="C:cytosol"/>
    <property type="evidence" value="ECO:0007669"/>
    <property type="project" value="TreeGrafter"/>
</dbReference>
<evidence type="ECO:0000256" key="2">
    <source>
        <dbReference type="ARBA" id="ARBA00022552"/>
    </source>
</evidence>
<dbReference type="SUPFAM" id="SSF53335">
    <property type="entry name" value="S-adenosyl-L-methionine-dependent methyltransferases"/>
    <property type="match status" value="1"/>
</dbReference>
<protein>
    <submittedName>
        <fullName evidence="4">rRNA small subunit 7-methylguanosine (M7G) methyltransferase GidB</fullName>
    </submittedName>
</protein>
<sequence length="198" mass="22837">MQQKLNEAYDFFDIKSEEKTNQKLVQFVDLIYKWNKVYNLTAHQTKEDIFYYHIIDSLSIVNFIKQGTLLDVGSGAGLPGIVIAILKPNVQVSVLDSVGKKCRFMQFCKTQLKIDNLTIINKRVEDLQGISFEQITTRAFATVEKTLSLTKHLLSENTTYWLMKGNNFAQEEIKISYKTHHISVPNVAENRYLLEINL</sequence>
<dbReference type="EMBL" id="FPHJ01000069">
    <property type="protein sequence ID" value="SFV69861.1"/>
    <property type="molecule type" value="Genomic_DNA"/>
</dbReference>
<keyword evidence="2" id="KW-0698">rRNA processing</keyword>
<keyword evidence="1" id="KW-0963">Cytoplasm</keyword>
<proteinExistence type="inferred from homology"/>
<dbReference type="PIRSF" id="PIRSF003078">
    <property type="entry name" value="GidB"/>
    <property type="match status" value="1"/>
</dbReference>
<dbReference type="InterPro" id="IPR029063">
    <property type="entry name" value="SAM-dependent_MTases_sf"/>
</dbReference>
<dbReference type="InterPro" id="IPR003682">
    <property type="entry name" value="rRNA_ssu_MeTfrase_G"/>
</dbReference>
<evidence type="ECO:0000313" key="4">
    <source>
        <dbReference type="EMBL" id="SFV69861.1"/>
    </source>
</evidence>
<dbReference type="AlphaFoldDB" id="A0A1W1CW37"/>
<evidence type="ECO:0000256" key="3">
    <source>
        <dbReference type="ARBA" id="ARBA00022679"/>
    </source>
</evidence>
<keyword evidence="3 4" id="KW-0808">Transferase</keyword>
<gene>
    <name evidence="4" type="ORF">MNB_SUP05-5-1143</name>
</gene>
<keyword evidence="4" id="KW-0489">Methyltransferase</keyword>
<dbReference type="PANTHER" id="PTHR31760">
    <property type="entry name" value="S-ADENOSYL-L-METHIONINE-DEPENDENT METHYLTRANSFERASES SUPERFAMILY PROTEIN"/>
    <property type="match status" value="1"/>
</dbReference>
<accession>A0A1W1CW37</accession>
<dbReference type="HAMAP" id="MF_00074">
    <property type="entry name" value="16SrRNA_methyltr_G"/>
    <property type="match status" value="1"/>
</dbReference>
<reference evidence="4" key="1">
    <citation type="submission" date="2016-10" db="EMBL/GenBank/DDBJ databases">
        <authorList>
            <person name="de Groot N.N."/>
        </authorList>
    </citation>
    <scope>NUCLEOTIDE SEQUENCE</scope>
</reference>
<dbReference type="Pfam" id="PF02527">
    <property type="entry name" value="GidB"/>
    <property type="match status" value="1"/>
</dbReference>
<dbReference type="Gene3D" id="3.40.50.150">
    <property type="entry name" value="Vaccinia Virus protein VP39"/>
    <property type="match status" value="1"/>
</dbReference>